<dbReference type="InterPro" id="IPR019786">
    <property type="entry name" value="Zinc_finger_PHD-type_CS"/>
</dbReference>
<feature type="region of interest" description="Disordered" evidence="9">
    <location>
        <begin position="1235"/>
        <end position="1273"/>
    </location>
</feature>
<evidence type="ECO:0000256" key="6">
    <source>
        <dbReference type="ARBA" id="ARBA00023163"/>
    </source>
</evidence>
<protein>
    <submittedName>
        <fullName evidence="11">Transcription initiation factor TFIID subunit 3</fullName>
    </submittedName>
</protein>
<feature type="compositionally biased region" description="Basic and acidic residues" evidence="9">
    <location>
        <begin position="849"/>
        <end position="865"/>
    </location>
</feature>
<dbReference type="SUPFAM" id="SSF57903">
    <property type="entry name" value="FYVE/PHD zinc finger"/>
    <property type="match status" value="3"/>
</dbReference>
<evidence type="ECO:0000256" key="1">
    <source>
        <dbReference type="ARBA" id="ARBA00004123"/>
    </source>
</evidence>
<dbReference type="InterPro" id="IPR011011">
    <property type="entry name" value="Znf_FYVE_PHD"/>
</dbReference>
<dbReference type="Gene3D" id="1.10.20.10">
    <property type="entry name" value="Histone, subunit A"/>
    <property type="match status" value="1"/>
</dbReference>
<dbReference type="Gene3D" id="3.30.40.10">
    <property type="entry name" value="Zinc/RING finger domain, C3HC4 (zinc finger)"/>
    <property type="match status" value="3"/>
</dbReference>
<dbReference type="PROSITE" id="PS01359">
    <property type="entry name" value="ZF_PHD_1"/>
    <property type="match status" value="3"/>
</dbReference>
<dbReference type="Pfam" id="PF07524">
    <property type="entry name" value="Bromo_TP"/>
    <property type="match status" value="1"/>
</dbReference>
<feature type="region of interest" description="Disordered" evidence="9">
    <location>
        <begin position="275"/>
        <end position="299"/>
    </location>
</feature>
<keyword evidence="2" id="KW-0479">Metal-binding</keyword>
<evidence type="ECO:0000256" key="7">
    <source>
        <dbReference type="ARBA" id="ARBA00023242"/>
    </source>
</evidence>
<dbReference type="SMART" id="SM00576">
    <property type="entry name" value="BTP"/>
    <property type="match status" value="1"/>
</dbReference>
<feature type="compositionally biased region" description="Polar residues" evidence="9">
    <location>
        <begin position="472"/>
        <end position="484"/>
    </location>
</feature>
<dbReference type="InterPro" id="IPR013083">
    <property type="entry name" value="Znf_RING/FYVE/PHD"/>
</dbReference>
<reference evidence="11" key="2">
    <citation type="submission" date="2020-01" db="EMBL/GenBank/DDBJ databases">
        <authorList>
            <person name="Korhonen P.K.K."/>
            <person name="Guangxu M.G."/>
            <person name="Wang T.W."/>
            <person name="Stroehlein A.J.S."/>
            <person name="Young N.D."/>
            <person name="Ang C.-S.A."/>
            <person name="Fernando D.W.F."/>
            <person name="Lu H.L."/>
            <person name="Taylor S.T."/>
            <person name="Ehtesham M.E.M."/>
            <person name="Najaraj S.H.N."/>
            <person name="Harsha G.H.G."/>
            <person name="Madugundu A.M."/>
            <person name="Renuse S.R."/>
            <person name="Holt D.H."/>
            <person name="Pandey A.P."/>
            <person name="Papenfuss A.P."/>
            <person name="Gasser R.B.G."/>
            <person name="Fischer K.F."/>
        </authorList>
    </citation>
    <scope>NUCLEOTIDE SEQUENCE</scope>
    <source>
        <strain evidence="11">SSS_KF_BRIS2020</strain>
    </source>
</reference>
<feature type="compositionally biased region" description="Low complexity" evidence="9">
    <location>
        <begin position="754"/>
        <end position="772"/>
    </location>
</feature>
<feature type="compositionally biased region" description="Low complexity" evidence="9">
    <location>
        <begin position="459"/>
        <end position="471"/>
    </location>
</feature>
<comment type="subcellular location">
    <subcellularLocation>
        <location evidence="1">Nucleus</location>
    </subcellularLocation>
</comment>
<dbReference type="GO" id="GO:0005669">
    <property type="term" value="C:transcription factor TFIID complex"/>
    <property type="evidence" value="ECO:0007669"/>
    <property type="project" value="TreeGrafter"/>
</dbReference>
<evidence type="ECO:0000313" key="13">
    <source>
        <dbReference type="Proteomes" id="UP000070412"/>
    </source>
</evidence>
<keyword evidence="4" id="KW-0862">Zinc</keyword>
<evidence type="ECO:0000256" key="4">
    <source>
        <dbReference type="ARBA" id="ARBA00022833"/>
    </source>
</evidence>
<feature type="compositionally biased region" description="Basic residues" evidence="9">
    <location>
        <begin position="610"/>
        <end position="625"/>
    </location>
</feature>
<feature type="region of interest" description="Disordered" evidence="9">
    <location>
        <begin position="1103"/>
        <end position="1144"/>
    </location>
</feature>
<feature type="region of interest" description="Disordered" evidence="9">
    <location>
        <begin position="812"/>
        <end position="869"/>
    </location>
</feature>
<dbReference type="PANTHER" id="PTHR46452">
    <property type="entry name" value="TRANSCRIPTION INITIATION FACTOR TFIID SUBUNIT 3"/>
    <property type="match status" value="1"/>
</dbReference>
<evidence type="ECO:0000259" key="10">
    <source>
        <dbReference type="PROSITE" id="PS50016"/>
    </source>
</evidence>
<keyword evidence="13" id="KW-1185">Reference proteome</keyword>
<dbReference type="GO" id="GO:0046982">
    <property type="term" value="F:protein heterodimerization activity"/>
    <property type="evidence" value="ECO:0007669"/>
    <property type="project" value="InterPro"/>
</dbReference>
<dbReference type="Pfam" id="PF00628">
    <property type="entry name" value="PHD"/>
    <property type="match status" value="2"/>
</dbReference>
<name>A0A834R4X3_SARSC</name>
<evidence type="ECO:0000313" key="11">
    <source>
        <dbReference type="EMBL" id="KAF7489739.1"/>
    </source>
</evidence>
<feature type="compositionally biased region" description="Polar residues" evidence="9">
    <location>
        <begin position="1131"/>
        <end position="1144"/>
    </location>
</feature>
<dbReference type="CDD" id="cd15522">
    <property type="entry name" value="PHD_TAF3"/>
    <property type="match status" value="2"/>
</dbReference>
<dbReference type="OrthoDB" id="436852at2759"/>
<gene>
    <name evidence="11" type="ORF">SSS_1096</name>
</gene>
<feature type="region of interest" description="Disordered" evidence="9">
    <location>
        <begin position="404"/>
        <end position="783"/>
    </location>
</feature>
<feature type="compositionally biased region" description="Basic and acidic residues" evidence="9">
    <location>
        <begin position="175"/>
        <end position="189"/>
    </location>
</feature>
<dbReference type="SMART" id="SM00249">
    <property type="entry name" value="PHD"/>
    <property type="match status" value="3"/>
</dbReference>
<feature type="compositionally biased region" description="Basic and acidic residues" evidence="9">
    <location>
        <begin position="431"/>
        <end position="453"/>
    </location>
</feature>
<dbReference type="EnsemblMetazoa" id="SSS_1096s_mrna">
    <property type="protein sequence ID" value="KAF7489739.1"/>
    <property type="gene ID" value="SSS_1096"/>
</dbReference>
<feature type="compositionally biased region" description="Polar residues" evidence="9">
    <location>
        <begin position="579"/>
        <end position="597"/>
    </location>
</feature>
<dbReference type="PANTHER" id="PTHR46452:SF1">
    <property type="entry name" value="TRANSCRIPTION INITIATION FACTOR TFIID SUBUNIT 3"/>
    <property type="match status" value="1"/>
</dbReference>
<dbReference type="InterPro" id="IPR019787">
    <property type="entry name" value="Znf_PHD-finger"/>
</dbReference>
<feature type="compositionally biased region" description="Basic residues" evidence="9">
    <location>
        <begin position="688"/>
        <end position="701"/>
    </location>
</feature>
<feature type="domain" description="PHD-type" evidence="10">
    <location>
        <begin position="1291"/>
        <end position="1348"/>
    </location>
</feature>
<keyword evidence="6" id="KW-0804">Transcription</keyword>
<accession>A0A834R4X3</accession>
<evidence type="ECO:0000256" key="2">
    <source>
        <dbReference type="ARBA" id="ARBA00022723"/>
    </source>
</evidence>
<evidence type="ECO:0000313" key="12">
    <source>
        <dbReference type="EnsemblMetazoa" id="KAF7489739.1"/>
    </source>
</evidence>
<feature type="compositionally biased region" description="Basic and acidic residues" evidence="9">
    <location>
        <begin position="147"/>
        <end position="163"/>
    </location>
</feature>
<keyword evidence="3 8" id="KW-0863">Zinc-finger</keyword>
<feature type="region of interest" description="Disordered" evidence="9">
    <location>
        <begin position="913"/>
        <end position="982"/>
    </location>
</feature>
<dbReference type="Proteomes" id="UP000070412">
    <property type="component" value="Unassembled WGS sequence"/>
</dbReference>
<reference evidence="12" key="3">
    <citation type="submission" date="2022-06" db="UniProtKB">
        <authorList>
            <consortium name="EnsemblMetazoa"/>
        </authorList>
    </citation>
    <scope>IDENTIFICATION</scope>
</reference>
<feature type="compositionally biased region" description="Basic and acidic residues" evidence="9">
    <location>
        <begin position="275"/>
        <end position="293"/>
    </location>
</feature>
<dbReference type="InterPro" id="IPR009072">
    <property type="entry name" value="Histone-fold"/>
</dbReference>
<feature type="region of interest" description="Disordered" evidence="9">
    <location>
        <begin position="143"/>
        <end position="198"/>
    </location>
</feature>
<dbReference type="InterPro" id="IPR006565">
    <property type="entry name" value="BTP"/>
</dbReference>
<dbReference type="PROSITE" id="PS50016">
    <property type="entry name" value="ZF_PHD_2"/>
    <property type="match status" value="3"/>
</dbReference>
<feature type="compositionally biased region" description="Polar residues" evidence="9">
    <location>
        <begin position="1107"/>
        <end position="1119"/>
    </location>
</feature>
<evidence type="ECO:0000256" key="3">
    <source>
        <dbReference type="ARBA" id="ARBA00022771"/>
    </source>
</evidence>
<feature type="domain" description="PHD-type" evidence="10">
    <location>
        <begin position="1002"/>
        <end position="1052"/>
    </location>
</feature>
<evidence type="ECO:0000256" key="9">
    <source>
        <dbReference type="SAM" id="MobiDB-lite"/>
    </source>
</evidence>
<dbReference type="InterPro" id="IPR001965">
    <property type="entry name" value="Znf_PHD"/>
</dbReference>
<feature type="compositionally biased region" description="Basic and acidic residues" evidence="9">
    <location>
        <begin position="927"/>
        <end position="944"/>
    </location>
</feature>
<feature type="domain" description="PHD-type" evidence="10">
    <location>
        <begin position="1165"/>
        <end position="1216"/>
    </location>
</feature>
<keyword evidence="5" id="KW-0805">Transcription regulation</keyword>
<feature type="compositionally biased region" description="Polar residues" evidence="9">
    <location>
        <begin position="512"/>
        <end position="527"/>
    </location>
</feature>
<dbReference type="GO" id="GO:0008270">
    <property type="term" value="F:zinc ion binding"/>
    <property type="evidence" value="ECO:0007669"/>
    <property type="project" value="UniProtKB-KW"/>
</dbReference>
<feature type="compositionally biased region" description="Low complexity" evidence="9">
    <location>
        <begin position="539"/>
        <end position="552"/>
    </location>
</feature>
<evidence type="ECO:0000256" key="5">
    <source>
        <dbReference type="ARBA" id="ARBA00023015"/>
    </source>
</evidence>
<organism evidence="11">
    <name type="scientific">Sarcoptes scabiei</name>
    <name type="common">Itch mite</name>
    <name type="synonym">Acarus scabiei</name>
    <dbReference type="NCBI Taxonomy" id="52283"/>
    <lineage>
        <taxon>Eukaryota</taxon>
        <taxon>Metazoa</taxon>
        <taxon>Ecdysozoa</taxon>
        <taxon>Arthropoda</taxon>
        <taxon>Chelicerata</taxon>
        <taxon>Arachnida</taxon>
        <taxon>Acari</taxon>
        <taxon>Acariformes</taxon>
        <taxon>Sarcoptiformes</taxon>
        <taxon>Astigmata</taxon>
        <taxon>Psoroptidia</taxon>
        <taxon>Sarcoptoidea</taxon>
        <taxon>Sarcoptidae</taxon>
        <taxon>Sarcoptinae</taxon>
        <taxon>Sarcoptes</taxon>
    </lineage>
</organism>
<keyword evidence="7" id="KW-0539">Nucleus</keyword>
<evidence type="ECO:0000256" key="8">
    <source>
        <dbReference type="PROSITE-ProRule" id="PRU00146"/>
    </source>
</evidence>
<proteinExistence type="predicted"/>
<sequence length="1375" mass="156558">MVPGNFTRSVLRAVVAKLSMDVGWNSAHVSALNVLVDLLNFYLRKLFIYTIESANHAGRTSVTLSDLNMAFRSMNIDLNQIQDYLMSTESSPLDFTIPIYPIPNRPNRVLDHIELDESRDECYYEWLPSLKYDEKKFLEFNLSSQEQGDKGKNNNPETAERANHPSIVENDDEKMETSSENEIKVKNETESASQDDDSVSKSKLVFKFTLGKSNDDNQPISTNIPSSIDVNNKSLSQCSSIESLLNHFKSSKAFNKFIENTLHKATDDAELESKFKAADTQRLPNEHRSREQSPEPEQVNSNLVANSDMIDNSSFLSIPTVNDDMTLKFKNVFKKKSKKIENDEIDDLWFGENNLKPTIIRVKEIGKKEKKKNEEKTPKSSKKLKEPKLSLKFGLPSIDGDESLASKIEKTNELTTETSTMPKKRQYRRKAKDDSSSERPSKKAKILDEDKINISDFIPSPYSGSSSFSPSVKLQQQKYGSGTIETDDSLRSFQQSHDNNDGDDDDSRPNREQSTLEFENDSPNFGLNKSKEKSKKSSKSSTANLSTNSSSSKRNKHYKSAEVIESSDSSSSDDDEKNLTAQQTPISSLTESIANNEDNFEIDHDDAKAKQKSHRAKSSKKRKREHQTESPNFLSSLNDDDGVFKTSTLDEDVNTNNDENNRKDLGVDDDDIENVVQESNKEKESSKHLKKLKKHLKKQKHHGSEEKTHKKHKKIKNKSREKDNSERSKEKDSVKIKEKGIKPPKLNIKFGKNNSFTTSSSSSILAESSLNETEGGRSDDIEIGDVSFKLKTSQDTASKRFDKMMESIRAKEVDVSIGDDNNHQPNTSKKQEGSKKKRESLKNRNQNVSEREITDENGAEKHWDQQENVEQVEQGLVFIKDKVKKSKEHRSKKNKIINVTKDLFDDFDKSSVEIKKDKHSSSTSSSKKKENSSKEEKSSKDKKSSIVQQHHQIEQNRSKDRKDNGGTSSRKRQLSESTSKNPNQSCVLIHETIKLESNDDRIYICPICNKPDDGTPMICCDTCEIWYHYRCVGIFRDPEEDESWFCPPCCEKQAKNFEKFQKKKEKNRSKHQASNRIDQDEVTITKIPFDSGEYSGKISKRKIETSPLHSQQQTISGSQCRPRGRPRKDSTNASGGRESSITITPILPSTQFTNEAEIQKSRKTKEICAKCHIADVSSKQMIPCDNCHQWYHWECVGITNVPSPDSSWYCEKCNRKIFYGSHLWHSPVESKKRSEMSLEETPFRVGSSSKSSSKSSRKMMRSSRHETSPIPIDKMSSKTTAYANQYQENADWLCGTCKQTSVPIESSSSAPIWIACDECDVWYHLSCQNLASVPNDTESWFCNVCIQKQKSIEHKLQATKMKRKSDPNRMFMKTR</sequence>
<reference evidence="13" key="1">
    <citation type="journal article" date="2020" name="PLoS Negl. Trop. Dis.">
        <title>High-quality nuclear genome for Sarcoptes scabiei-A critical resource for a neglected parasite.</title>
        <authorList>
            <person name="Korhonen P.K."/>
            <person name="Gasser R.B."/>
            <person name="Ma G."/>
            <person name="Wang T."/>
            <person name="Stroehlein A.J."/>
            <person name="Young N.D."/>
            <person name="Ang C.S."/>
            <person name="Fernando D.D."/>
            <person name="Lu H.C."/>
            <person name="Taylor S."/>
            <person name="Reynolds S.L."/>
            <person name="Mofiz E."/>
            <person name="Najaraj S.H."/>
            <person name="Gowda H."/>
            <person name="Madugundu A."/>
            <person name="Renuse S."/>
            <person name="Holt D."/>
            <person name="Pandey A."/>
            <person name="Papenfuss A.T."/>
            <person name="Fischer K."/>
        </authorList>
    </citation>
    <scope>NUCLEOTIDE SEQUENCE [LARGE SCALE GENOMIC DNA]</scope>
</reference>
<dbReference type="GO" id="GO:0045944">
    <property type="term" value="P:positive regulation of transcription by RNA polymerase II"/>
    <property type="evidence" value="ECO:0007669"/>
    <property type="project" value="TreeGrafter"/>
</dbReference>
<feature type="compositionally biased region" description="Basic and acidic residues" evidence="9">
    <location>
        <begin position="951"/>
        <end position="964"/>
    </location>
</feature>
<dbReference type="GO" id="GO:0002039">
    <property type="term" value="F:p53 binding"/>
    <property type="evidence" value="ECO:0007669"/>
    <property type="project" value="TreeGrafter"/>
</dbReference>
<feature type="compositionally biased region" description="Basic and acidic residues" evidence="9">
    <location>
        <begin position="718"/>
        <end position="741"/>
    </location>
</feature>
<dbReference type="EMBL" id="WVUK01000064">
    <property type="protein sequence ID" value="KAF7489739.1"/>
    <property type="molecule type" value="Genomic_DNA"/>
</dbReference>